<feature type="transmembrane region" description="Helical" evidence="2">
    <location>
        <begin position="139"/>
        <end position="163"/>
    </location>
</feature>
<feature type="region of interest" description="Disordered" evidence="1">
    <location>
        <begin position="599"/>
        <end position="641"/>
    </location>
</feature>
<feature type="transmembrane region" description="Helical" evidence="2">
    <location>
        <begin position="220"/>
        <end position="245"/>
    </location>
</feature>
<feature type="compositionally biased region" description="Basic and acidic residues" evidence="1">
    <location>
        <begin position="630"/>
        <end position="641"/>
    </location>
</feature>
<sequence length="641" mass="71999">MEGTTLSGLPKQPLPAMRNATAAGPSFITIWMVGCLAFFLMLHQPLSRKKLVSPGFRYIWVASLLLTVSYFLTTVDRWLHYMRNPVSFSYVLIYPFIDIFSVSSSVLLLWGTFQITWVELVNRVDLKRQGKWWRVAAQCAIFIVSLVSMYYLTLLFALAIVWVRFVSLNTIADIATKRTHFEIAKGSMNFAFCAMVLGASSLTFLARAKRKEGKYPISRILTAWLATLFIFLRSFIELILILMVYDPRVTRADLGLTRDIYYGLLTVLYLLLIYSMTKVISRPYDPSSPQARLIEGLLRRHVLEKLASETNNGFDQAPRFDLILEHVGKDLRELFKQFDSQPHPPTSSEEKEGYANDYIRELGRQFGKLDPKAIAREVEAVNSRNQSRTASRTTNRSGPRSNERLRRSKRPSTSTMGSTKSGDSRPPLTKLPVGLQPPARRVVSAPTMSRDPSLSISLRSGLNSESNIHSAANDGRRYFSEGSNRPRPQHYQDGDGSSNIFPNNPPTFPTIPEGQAIYNPAASRSKPPDRPQPALGRSDWYVAGRHTISDTSSLPSHIGSPVSSAATMFYQAGNNDGERAGGRGGAPRYFAGQRAWETGSQVGEHEQVERGPEGLIRPAIPLTQQGPRESFAERRRRERRM</sequence>
<name>A0ABR1R5P7_9PEZI</name>
<feature type="compositionally biased region" description="Basic and acidic residues" evidence="1">
    <location>
        <begin position="603"/>
        <end position="612"/>
    </location>
</feature>
<feature type="transmembrane region" description="Helical" evidence="2">
    <location>
        <begin position="260"/>
        <end position="277"/>
    </location>
</feature>
<evidence type="ECO:0000256" key="2">
    <source>
        <dbReference type="SAM" id="Phobius"/>
    </source>
</evidence>
<feature type="compositionally biased region" description="Polar residues" evidence="1">
    <location>
        <begin position="446"/>
        <end position="470"/>
    </location>
</feature>
<keyword evidence="2" id="KW-0472">Membrane</keyword>
<organism evidence="3 4">
    <name type="scientific">Apiospora marii</name>
    <dbReference type="NCBI Taxonomy" id="335849"/>
    <lineage>
        <taxon>Eukaryota</taxon>
        <taxon>Fungi</taxon>
        <taxon>Dikarya</taxon>
        <taxon>Ascomycota</taxon>
        <taxon>Pezizomycotina</taxon>
        <taxon>Sordariomycetes</taxon>
        <taxon>Xylariomycetidae</taxon>
        <taxon>Amphisphaeriales</taxon>
        <taxon>Apiosporaceae</taxon>
        <taxon>Apiospora</taxon>
    </lineage>
</organism>
<dbReference type="EMBL" id="JAQQWI010000018">
    <property type="protein sequence ID" value="KAK8001101.1"/>
    <property type="molecule type" value="Genomic_DNA"/>
</dbReference>
<keyword evidence="2" id="KW-0812">Transmembrane</keyword>
<protein>
    <submittedName>
        <fullName evidence="3">Uncharacterized protein</fullName>
    </submittedName>
</protein>
<feature type="transmembrane region" description="Helical" evidence="2">
    <location>
        <begin position="20"/>
        <end position="43"/>
    </location>
</feature>
<feature type="transmembrane region" description="Helical" evidence="2">
    <location>
        <begin position="55"/>
        <end position="72"/>
    </location>
</feature>
<keyword evidence="4" id="KW-1185">Reference proteome</keyword>
<evidence type="ECO:0000313" key="4">
    <source>
        <dbReference type="Proteomes" id="UP001396898"/>
    </source>
</evidence>
<comment type="caution">
    <text evidence="3">The sequence shown here is derived from an EMBL/GenBank/DDBJ whole genome shotgun (WGS) entry which is preliminary data.</text>
</comment>
<dbReference type="Proteomes" id="UP001396898">
    <property type="component" value="Unassembled WGS sequence"/>
</dbReference>
<proteinExistence type="predicted"/>
<feature type="compositionally biased region" description="Polar residues" evidence="1">
    <location>
        <begin position="382"/>
        <end position="400"/>
    </location>
</feature>
<evidence type="ECO:0000256" key="1">
    <source>
        <dbReference type="SAM" id="MobiDB-lite"/>
    </source>
</evidence>
<feature type="region of interest" description="Disordered" evidence="1">
    <location>
        <begin position="378"/>
        <end position="538"/>
    </location>
</feature>
<keyword evidence="2" id="KW-1133">Transmembrane helix</keyword>
<reference evidence="3 4" key="1">
    <citation type="submission" date="2023-01" db="EMBL/GenBank/DDBJ databases">
        <title>Analysis of 21 Apiospora genomes using comparative genomics revels a genus with tremendous synthesis potential of carbohydrate active enzymes and secondary metabolites.</title>
        <authorList>
            <person name="Sorensen T."/>
        </authorList>
    </citation>
    <scope>NUCLEOTIDE SEQUENCE [LARGE SCALE GENOMIC DNA]</scope>
    <source>
        <strain evidence="3 4">CBS 20057</strain>
    </source>
</reference>
<accession>A0ABR1R5P7</accession>
<feature type="transmembrane region" description="Helical" evidence="2">
    <location>
        <begin position="188"/>
        <end position="208"/>
    </location>
</feature>
<gene>
    <name evidence="3" type="ORF">PG991_013323</name>
</gene>
<feature type="transmembrane region" description="Helical" evidence="2">
    <location>
        <begin position="92"/>
        <end position="118"/>
    </location>
</feature>
<feature type="compositionally biased region" description="Polar residues" evidence="1">
    <location>
        <begin position="411"/>
        <end position="421"/>
    </location>
</feature>
<evidence type="ECO:0000313" key="3">
    <source>
        <dbReference type="EMBL" id="KAK8001101.1"/>
    </source>
</evidence>